<name>A0A5J5IF60_9BACT</name>
<gene>
    <name evidence="2" type="ORF">FW778_13090</name>
</gene>
<evidence type="ECO:0000313" key="3">
    <source>
        <dbReference type="Proteomes" id="UP000326903"/>
    </source>
</evidence>
<organism evidence="2 3">
    <name type="scientific">Ginsengibacter hankyongi</name>
    <dbReference type="NCBI Taxonomy" id="2607284"/>
    <lineage>
        <taxon>Bacteria</taxon>
        <taxon>Pseudomonadati</taxon>
        <taxon>Bacteroidota</taxon>
        <taxon>Chitinophagia</taxon>
        <taxon>Chitinophagales</taxon>
        <taxon>Chitinophagaceae</taxon>
        <taxon>Ginsengibacter</taxon>
    </lineage>
</organism>
<evidence type="ECO:0000259" key="1">
    <source>
        <dbReference type="Pfam" id="PF18962"/>
    </source>
</evidence>
<protein>
    <submittedName>
        <fullName evidence="2">T9SS type A sorting domain-containing protein</fullName>
    </submittedName>
</protein>
<dbReference type="EMBL" id="VYQF01000003">
    <property type="protein sequence ID" value="KAA9038492.1"/>
    <property type="molecule type" value="Genomic_DNA"/>
</dbReference>
<dbReference type="RefSeq" id="WP_150415211.1">
    <property type="nucleotide sequence ID" value="NZ_VYQF01000003.1"/>
</dbReference>
<evidence type="ECO:0000313" key="2">
    <source>
        <dbReference type="EMBL" id="KAA9038492.1"/>
    </source>
</evidence>
<dbReference type="AlphaFoldDB" id="A0A5J5IF60"/>
<comment type="caution">
    <text evidence="2">The sequence shown here is derived from an EMBL/GenBank/DDBJ whole genome shotgun (WGS) entry which is preliminary data.</text>
</comment>
<sequence length="184" mass="20522">MKLVNTYFFTLLLLLASVYGLSQMPQVINASGGTSKTQGYTLQWSIGELSLINEMDAPDSGYILTNGFIQPPDTLVSAPKQPAPVFTNSIQLNSSSIQLFPNPTQDFVVIQSLRRIEGKVSLLLYNDAGRVIYQREILLHGSALFEKINLKRFPNGIYILYIKTMSPSNDGYDFQSGTFKIIKM</sequence>
<proteinExistence type="predicted"/>
<feature type="domain" description="Secretion system C-terminal sorting" evidence="1">
    <location>
        <begin position="99"/>
        <end position="165"/>
    </location>
</feature>
<dbReference type="InterPro" id="IPR026444">
    <property type="entry name" value="Secre_tail"/>
</dbReference>
<dbReference type="Proteomes" id="UP000326903">
    <property type="component" value="Unassembled WGS sequence"/>
</dbReference>
<dbReference type="Pfam" id="PF18962">
    <property type="entry name" value="Por_Secre_tail"/>
    <property type="match status" value="1"/>
</dbReference>
<keyword evidence="3" id="KW-1185">Reference proteome</keyword>
<dbReference type="NCBIfam" id="TIGR04183">
    <property type="entry name" value="Por_Secre_tail"/>
    <property type="match status" value="1"/>
</dbReference>
<reference evidence="2 3" key="1">
    <citation type="submission" date="2019-09" db="EMBL/GenBank/DDBJ databases">
        <title>Draft genome sequence of Ginsengibacter sp. BR5-29.</title>
        <authorList>
            <person name="Im W.-T."/>
        </authorList>
    </citation>
    <scope>NUCLEOTIDE SEQUENCE [LARGE SCALE GENOMIC DNA]</scope>
    <source>
        <strain evidence="2 3">BR5-29</strain>
    </source>
</reference>
<accession>A0A5J5IF60</accession>